<dbReference type="EMBL" id="JAQIZT010000010">
    <property type="protein sequence ID" value="KAJ6981101.1"/>
    <property type="molecule type" value="Genomic_DNA"/>
</dbReference>
<proteinExistence type="predicted"/>
<sequence>MLCSQILWLGWVDPTKPPDIVNGFGSSSGQRRVSFRDKVLGRDCKVLSSQGVLAEGMVADEPKAMVARGYMNNGNGSTIQAHKKRVRRDESTIAKPIVKPFIVTNKRQSRIQKEKQKVVHAFIAKHDFNNLNISMPLVFSLRGPDMKREKKRLEAEY</sequence>
<keyword evidence="2" id="KW-1185">Reference proteome</keyword>
<reference evidence="1" key="1">
    <citation type="journal article" date="2023" name="Mol. Ecol. Resour.">
        <title>Chromosome-level genome assembly of a triploid poplar Populus alba 'Berolinensis'.</title>
        <authorList>
            <person name="Chen S."/>
            <person name="Yu Y."/>
            <person name="Wang X."/>
            <person name="Wang S."/>
            <person name="Zhang T."/>
            <person name="Zhou Y."/>
            <person name="He R."/>
            <person name="Meng N."/>
            <person name="Wang Y."/>
            <person name="Liu W."/>
            <person name="Liu Z."/>
            <person name="Liu J."/>
            <person name="Guo Q."/>
            <person name="Huang H."/>
            <person name="Sederoff R.R."/>
            <person name="Wang G."/>
            <person name="Qu G."/>
            <person name="Chen S."/>
        </authorList>
    </citation>
    <scope>NUCLEOTIDE SEQUENCE</scope>
    <source>
        <strain evidence="1">SC-2020</strain>
    </source>
</reference>
<organism evidence="1 2">
    <name type="scientific">Populus alba x Populus x berolinensis</name>
    <dbReference type="NCBI Taxonomy" id="444605"/>
    <lineage>
        <taxon>Eukaryota</taxon>
        <taxon>Viridiplantae</taxon>
        <taxon>Streptophyta</taxon>
        <taxon>Embryophyta</taxon>
        <taxon>Tracheophyta</taxon>
        <taxon>Spermatophyta</taxon>
        <taxon>Magnoliopsida</taxon>
        <taxon>eudicotyledons</taxon>
        <taxon>Gunneridae</taxon>
        <taxon>Pentapetalae</taxon>
        <taxon>rosids</taxon>
        <taxon>fabids</taxon>
        <taxon>Malpighiales</taxon>
        <taxon>Salicaceae</taxon>
        <taxon>Saliceae</taxon>
        <taxon>Populus</taxon>
    </lineage>
</organism>
<gene>
    <name evidence="1" type="ORF">NC653_024480</name>
</gene>
<protein>
    <submittedName>
        <fullName evidence="1">Uncharacterized protein</fullName>
    </submittedName>
</protein>
<dbReference type="AlphaFoldDB" id="A0AAD6M8W0"/>
<accession>A0AAD6M8W0</accession>
<evidence type="ECO:0000313" key="1">
    <source>
        <dbReference type="EMBL" id="KAJ6981101.1"/>
    </source>
</evidence>
<name>A0AAD6M8W0_9ROSI</name>
<evidence type="ECO:0000313" key="2">
    <source>
        <dbReference type="Proteomes" id="UP001164929"/>
    </source>
</evidence>
<comment type="caution">
    <text evidence="1">The sequence shown here is derived from an EMBL/GenBank/DDBJ whole genome shotgun (WGS) entry which is preliminary data.</text>
</comment>
<dbReference type="Proteomes" id="UP001164929">
    <property type="component" value="Chromosome 10"/>
</dbReference>